<comment type="caution">
    <text evidence="1">The sequence shown here is derived from an EMBL/GenBank/DDBJ whole genome shotgun (WGS) entry which is preliminary data.</text>
</comment>
<dbReference type="PATRIC" id="fig|993516.3.peg.5956"/>
<name>L7C906_RHOBT</name>
<proteinExistence type="predicted"/>
<dbReference type="Proteomes" id="UP000010959">
    <property type="component" value="Unassembled WGS sequence"/>
</dbReference>
<evidence type="ECO:0000313" key="1">
    <source>
        <dbReference type="EMBL" id="ELP30508.1"/>
    </source>
</evidence>
<protein>
    <submittedName>
        <fullName evidence="1">Uncharacterized protein</fullName>
    </submittedName>
</protein>
<sequence length="104" mass="11791">MKKLKRKLESAIKFDGPVVAVTQSGFVCNNGINIEELCCGLSFNAQLANVKPRSRLVAKYRCDVERSHDFSGRTSKITRSRREISHCQKRPTSRLGCIFWLSES</sequence>
<dbReference type="AlphaFoldDB" id="L7C906"/>
<dbReference type="EMBL" id="AMWG01000154">
    <property type="protein sequence ID" value="ELP30508.1"/>
    <property type="molecule type" value="Genomic_DNA"/>
</dbReference>
<accession>L7C906</accession>
<evidence type="ECO:0000313" key="2">
    <source>
        <dbReference type="Proteomes" id="UP000010959"/>
    </source>
</evidence>
<gene>
    <name evidence="1" type="ORF">RBSWK_05564</name>
</gene>
<reference evidence="1 2" key="1">
    <citation type="journal article" date="2013" name="Mar. Genomics">
        <title>Expression of sulfatases in Rhodopirellula baltica and the diversity of sulfatases in the genus Rhodopirellula.</title>
        <authorList>
            <person name="Wegner C.E."/>
            <person name="Richter-Heitmann T."/>
            <person name="Klindworth A."/>
            <person name="Klockow C."/>
            <person name="Richter M."/>
            <person name="Achstetter T."/>
            <person name="Glockner F.O."/>
            <person name="Harder J."/>
        </authorList>
    </citation>
    <scope>NUCLEOTIDE SEQUENCE [LARGE SCALE GENOMIC DNA]</scope>
    <source>
        <strain evidence="1 2">SWK14</strain>
    </source>
</reference>
<organism evidence="1 2">
    <name type="scientific">Rhodopirellula baltica SWK14</name>
    <dbReference type="NCBI Taxonomy" id="993516"/>
    <lineage>
        <taxon>Bacteria</taxon>
        <taxon>Pseudomonadati</taxon>
        <taxon>Planctomycetota</taxon>
        <taxon>Planctomycetia</taxon>
        <taxon>Pirellulales</taxon>
        <taxon>Pirellulaceae</taxon>
        <taxon>Rhodopirellula</taxon>
    </lineage>
</organism>